<dbReference type="Proteomes" id="UP000260025">
    <property type="component" value="Unassembled WGS sequence"/>
</dbReference>
<dbReference type="Pfam" id="PF13508">
    <property type="entry name" value="Acetyltransf_7"/>
    <property type="match status" value="1"/>
</dbReference>
<protein>
    <submittedName>
        <fullName evidence="2">N-acetyltransferase</fullName>
    </submittedName>
</protein>
<dbReference type="OrthoDB" id="2194050at2"/>
<proteinExistence type="predicted"/>
<dbReference type="InterPro" id="IPR052523">
    <property type="entry name" value="Trichothecene_AcTrans"/>
</dbReference>
<sequence length="218" mass="25935">MPLSEFYLMNDEQIASLHTQLAENFYDDDLYKTVFMDDRTRLKTLRYLFRHYVKALQPYCHFLADSAECRSVMVVWDSTLERPLQYHLQLLWLNLKMIPMLAGLRSVKSIRHVIECWDMFTSRWIQEFVQGEYLHLDLFFTKKEYRGTGIGSTMLSALLAHAQEIGKDVTMETHHAENLSLYYKAGFVLMSEITHPDHDIHQYNLMRKCIREENLNEQ</sequence>
<dbReference type="PROSITE" id="PS51186">
    <property type="entry name" value="GNAT"/>
    <property type="match status" value="1"/>
</dbReference>
<evidence type="ECO:0000259" key="1">
    <source>
        <dbReference type="PROSITE" id="PS51186"/>
    </source>
</evidence>
<name>A0A3E2W590_CLOIN</name>
<dbReference type="CDD" id="cd04301">
    <property type="entry name" value="NAT_SF"/>
    <property type="match status" value="1"/>
</dbReference>
<comment type="caution">
    <text evidence="2">The sequence shown here is derived from an EMBL/GenBank/DDBJ whole genome shotgun (WGS) entry which is preliminary data.</text>
</comment>
<dbReference type="InterPro" id="IPR016181">
    <property type="entry name" value="Acyl_CoA_acyltransferase"/>
</dbReference>
<dbReference type="InterPro" id="IPR000182">
    <property type="entry name" value="GNAT_dom"/>
</dbReference>
<dbReference type="Gene3D" id="3.40.630.30">
    <property type="match status" value="1"/>
</dbReference>
<organism evidence="2 3">
    <name type="scientific">Clostridium innocuum</name>
    <dbReference type="NCBI Taxonomy" id="1522"/>
    <lineage>
        <taxon>Bacteria</taxon>
        <taxon>Bacillati</taxon>
        <taxon>Bacillota</taxon>
        <taxon>Clostridia</taxon>
        <taxon>Eubacteriales</taxon>
        <taxon>Clostridiaceae</taxon>
        <taxon>Clostridium</taxon>
    </lineage>
</organism>
<dbReference type="RefSeq" id="WP_117441469.1">
    <property type="nucleotide sequence ID" value="NZ_JAJFEN010000001.1"/>
</dbReference>
<dbReference type="EMBL" id="QVEV01000001">
    <property type="protein sequence ID" value="RGC18982.1"/>
    <property type="molecule type" value="Genomic_DNA"/>
</dbReference>
<dbReference type="SUPFAM" id="SSF55729">
    <property type="entry name" value="Acyl-CoA N-acyltransferases (Nat)"/>
    <property type="match status" value="1"/>
</dbReference>
<dbReference type="AlphaFoldDB" id="A0A3E2W590"/>
<gene>
    <name evidence="2" type="ORF">DXA38_00410</name>
</gene>
<dbReference type="PANTHER" id="PTHR42791:SF1">
    <property type="entry name" value="N-ACETYLTRANSFERASE DOMAIN-CONTAINING PROTEIN"/>
    <property type="match status" value="1"/>
</dbReference>
<feature type="domain" description="N-acetyltransferase" evidence="1">
    <location>
        <begin position="67"/>
        <end position="211"/>
    </location>
</feature>
<accession>A0A3E2W590</accession>
<dbReference type="GO" id="GO:0016747">
    <property type="term" value="F:acyltransferase activity, transferring groups other than amino-acyl groups"/>
    <property type="evidence" value="ECO:0007669"/>
    <property type="project" value="InterPro"/>
</dbReference>
<dbReference type="PANTHER" id="PTHR42791">
    <property type="entry name" value="GNAT FAMILY ACETYLTRANSFERASE"/>
    <property type="match status" value="1"/>
</dbReference>
<evidence type="ECO:0000313" key="3">
    <source>
        <dbReference type="Proteomes" id="UP000260025"/>
    </source>
</evidence>
<keyword evidence="2" id="KW-0808">Transferase</keyword>
<evidence type="ECO:0000313" key="2">
    <source>
        <dbReference type="EMBL" id="RGC18982.1"/>
    </source>
</evidence>
<reference evidence="2 3" key="1">
    <citation type="submission" date="2018-08" db="EMBL/GenBank/DDBJ databases">
        <title>A genome reference for cultivated species of the human gut microbiota.</title>
        <authorList>
            <person name="Zou Y."/>
            <person name="Xue W."/>
            <person name="Luo G."/>
        </authorList>
    </citation>
    <scope>NUCLEOTIDE SEQUENCE [LARGE SCALE GENOMIC DNA]</scope>
    <source>
        <strain evidence="2 3">OF01-2LB</strain>
    </source>
</reference>